<dbReference type="RefSeq" id="WP_343916033.1">
    <property type="nucleotide sequence ID" value="NZ_BAAAJT010000002.1"/>
</dbReference>
<feature type="region of interest" description="Disordered" evidence="1">
    <location>
        <begin position="67"/>
        <end position="123"/>
    </location>
</feature>
<feature type="compositionally biased region" description="Basic and acidic residues" evidence="1">
    <location>
        <begin position="79"/>
        <end position="106"/>
    </location>
</feature>
<feature type="compositionally biased region" description="Basic residues" evidence="1">
    <location>
        <begin position="1"/>
        <end position="19"/>
    </location>
</feature>
<comment type="caution">
    <text evidence="2">The sequence shown here is derived from an EMBL/GenBank/DDBJ whole genome shotgun (WGS) entry which is preliminary data.</text>
</comment>
<dbReference type="Proteomes" id="UP001597351">
    <property type="component" value="Unassembled WGS sequence"/>
</dbReference>
<feature type="region of interest" description="Disordered" evidence="1">
    <location>
        <begin position="1"/>
        <end position="26"/>
    </location>
</feature>
<keyword evidence="3" id="KW-1185">Reference proteome</keyword>
<proteinExistence type="predicted"/>
<evidence type="ECO:0000313" key="3">
    <source>
        <dbReference type="Proteomes" id="UP001597351"/>
    </source>
</evidence>
<feature type="compositionally biased region" description="Polar residues" evidence="1">
    <location>
        <begin position="107"/>
        <end position="121"/>
    </location>
</feature>
<sequence>MPLSKSRRTPRYAPKHRTVRERTLAQQAQRTVVRNAAVLSTAAVAATGVVVAGGVVNGDDVTAATMSSSVDDATTEPLTRAELDEGRDLLSRSDSRDRKDEVKEASLDQSQGGAVTGSENLDASDPRDIARALLPEYGFSADQFSCLDALYVSESNWRVDADNPSSSAYGIPQALTETHDMPAGYFTSAEVQIRWGLDYIQDSYGSPCSAWEFKQSNNWY</sequence>
<organism evidence="2 3">
    <name type="scientific">Nocardioides aestuarii</name>
    <dbReference type="NCBI Taxonomy" id="252231"/>
    <lineage>
        <taxon>Bacteria</taxon>
        <taxon>Bacillati</taxon>
        <taxon>Actinomycetota</taxon>
        <taxon>Actinomycetes</taxon>
        <taxon>Propionibacteriales</taxon>
        <taxon>Nocardioidaceae</taxon>
        <taxon>Nocardioides</taxon>
    </lineage>
</organism>
<dbReference type="SUPFAM" id="SSF53955">
    <property type="entry name" value="Lysozyme-like"/>
    <property type="match status" value="1"/>
</dbReference>
<evidence type="ECO:0000313" key="2">
    <source>
        <dbReference type="EMBL" id="MFD1946124.1"/>
    </source>
</evidence>
<dbReference type="InterPro" id="IPR023346">
    <property type="entry name" value="Lysozyme-like_dom_sf"/>
</dbReference>
<gene>
    <name evidence="2" type="ORF">ACFSDE_04930</name>
</gene>
<evidence type="ECO:0000256" key="1">
    <source>
        <dbReference type="SAM" id="MobiDB-lite"/>
    </source>
</evidence>
<protein>
    <submittedName>
        <fullName evidence="2">Lytic transglycosylase domain-containing protein</fullName>
    </submittedName>
</protein>
<dbReference type="EMBL" id="JBHUGD010000003">
    <property type="protein sequence ID" value="MFD1946124.1"/>
    <property type="molecule type" value="Genomic_DNA"/>
</dbReference>
<accession>A0ABW4THK9</accession>
<reference evidence="3" key="1">
    <citation type="journal article" date="2019" name="Int. J. Syst. Evol. Microbiol.">
        <title>The Global Catalogue of Microorganisms (GCM) 10K type strain sequencing project: providing services to taxonomists for standard genome sequencing and annotation.</title>
        <authorList>
            <consortium name="The Broad Institute Genomics Platform"/>
            <consortium name="The Broad Institute Genome Sequencing Center for Infectious Disease"/>
            <person name="Wu L."/>
            <person name="Ma J."/>
        </authorList>
    </citation>
    <scope>NUCLEOTIDE SEQUENCE [LARGE SCALE GENOMIC DNA]</scope>
    <source>
        <strain evidence="3">CGMCC 1.12477</strain>
    </source>
</reference>
<name>A0ABW4THK9_9ACTN</name>